<dbReference type="InterPro" id="IPR016138">
    <property type="entry name" value="Ribosome_inactivat_prot_sub1"/>
</dbReference>
<evidence type="ECO:0000313" key="2">
    <source>
        <dbReference type="EMBL" id="MFH7596426.1"/>
    </source>
</evidence>
<dbReference type="PANTHER" id="PTHR33453:SF34">
    <property type="entry name" value="RIBOSOME-INACTIVATING PROTEIN"/>
    <property type="match status" value="1"/>
</dbReference>
<dbReference type="RefSeq" id="WP_395510261.1">
    <property type="nucleotide sequence ID" value="NZ_JBBDHD010000032.1"/>
</dbReference>
<gene>
    <name evidence="2" type="ORF">WDV06_15165</name>
</gene>
<dbReference type="Proteomes" id="UP001610631">
    <property type="component" value="Unassembled WGS sequence"/>
</dbReference>
<dbReference type="InterPro" id="IPR001574">
    <property type="entry name" value="Ribosome_inactivat_prot"/>
</dbReference>
<dbReference type="EMBL" id="JBBDHD010000032">
    <property type="protein sequence ID" value="MFH7596426.1"/>
    <property type="molecule type" value="Genomic_DNA"/>
</dbReference>
<accession>A0ABW7PEP1</accession>
<keyword evidence="1" id="KW-0732">Signal</keyword>
<feature type="chain" id="PRO_5047385101" evidence="1">
    <location>
        <begin position="29"/>
        <end position="282"/>
    </location>
</feature>
<sequence length="282" mass="31859">MTRKLCSTLLAFAMTLGLVSGLSGTAHAANYQVIDWNISDITAGGQEHALNYYRMIDRIHQLSYGDVTGEQGVTQTTLEQDRIIQVRIRDTGGNDLVSIYLWADTLYVAGFYAPRSTADVRHFEFSDNRAGFAGVLGIDSAQFLGRNGNYDALPGGSSRENLVLTPSSIYNAAYTLGHANGYTDQVGRSLLVMIQVLSEAARFGRILERVYDNIYNHRENALGWEYRWLENEWGHLADFIRERHRGHQAQFNYRGQIITTLEQLRQRLSFIEVQGAIFQKRP</sequence>
<dbReference type="InterPro" id="IPR036041">
    <property type="entry name" value="Ribosome-inact_prot_sf"/>
</dbReference>
<proteinExistence type="predicted"/>
<dbReference type="Pfam" id="PF00161">
    <property type="entry name" value="RIP"/>
    <property type="match status" value="1"/>
</dbReference>
<evidence type="ECO:0000313" key="3">
    <source>
        <dbReference type="Proteomes" id="UP001610631"/>
    </source>
</evidence>
<reference evidence="2 3" key="1">
    <citation type="submission" date="2024-03" db="EMBL/GenBank/DDBJ databases">
        <title>Whole genome sequencing of Streptomyces racemochromogenes, to identify antimicrobial biosynthetic gene clusters.</title>
        <authorList>
            <person name="Suryawanshi P."/>
            <person name="Krishnaraj P.U."/>
            <person name="Arun Y.P."/>
            <person name="Suryawanshi M.P."/>
            <person name="Rakshit O."/>
        </authorList>
    </citation>
    <scope>NUCLEOTIDE SEQUENCE [LARGE SCALE GENOMIC DNA]</scope>
    <source>
        <strain evidence="2 3">AUDT626</strain>
    </source>
</reference>
<organism evidence="2 3">
    <name type="scientific">Streptomyces racemochromogenes</name>
    <dbReference type="NCBI Taxonomy" id="67353"/>
    <lineage>
        <taxon>Bacteria</taxon>
        <taxon>Bacillati</taxon>
        <taxon>Actinomycetota</taxon>
        <taxon>Actinomycetes</taxon>
        <taxon>Kitasatosporales</taxon>
        <taxon>Streptomycetaceae</taxon>
        <taxon>Streptomyces</taxon>
    </lineage>
</organism>
<dbReference type="PRINTS" id="PR00396">
    <property type="entry name" value="SHIGARICIN"/>
</dbReference>
<comment type="caution">
    <text evidence="2">The sequence shown here is derived from an EMBL/GenBank/DDBJ whole genome shotgun (WGS) entry which is preliminary data.</text>
</comment>
<dbReference type="SUPFAM" id="SSF56371">
    <property type="entry name" value="Ribosome inactivating proteins (RIP)"/>
    <property type="match status" value="1"/>
</dbReference>
<dbReference type="Gene3D" id="3.40.420.10">
    <property type="entry name" value="Ricin (A subunit), domain 1"/>
    <property type="match status" value="1"/>
</dbReference>
<keyword evidence="3" id="KW-1185">Reference proteome</keyword>
<dbReference type="InterPro" id="IPR017989">
    <property type="entry name" value="Ribosome_inactivat_1/2"/>
</dbReference>
<dbReference type="PANTHER" id="PTHR33453">
    <property type="match status" value="1"/>
</dbReference>
<feature type="signal peptide" evidence="1">
    <location>
        <begin position="1"/>
        <end position="28"/>
    </location>
</feature>
<name>A0ABW7PEP1_9ACTN</name>
<evidence type="ECO:0000256" key="1">
    <source>
        <dbReference type="SAM" id="SignalP"/>
    </source>
</evidence>
<protein>
    <submittedName>
        <fullName evidence="2">Ribosome-inactivating family protein</fullName>
    </submittedName>
</protein>